<gene>
    <name evidence="1" type="ORF">TrRE_jg7616</name>
</gene>
<keyword evidence="2" id="KW-1185">Reference proteome</keyword>
<accession>A0A9W7DTH1</accession>
<organism evidence="1 2">
    <name type="scientific">Triparma retinervis</name>
    <dbReference type="NCBI Taxonomy" id="2557542"/>
    <lineage>
        <taxon>Eukaryota</taxon>
        <taxon>Sar</taxon>
        <taxon>Stramenopiles</taxon>
        <taxon>Ochrophyta</taxon>
        <taxon>Bolidophyceae</taxon>
        <taxon>Parmales</taxon>
        <taxon>Triparmaceae</taxon>
        <taxon>Triparma</taxon>
    </lineage>
</organism>
<dbReference type="AlphaFoldDB" id="A0A9W7DTH1"/>
<sequence length="202" mass="22002">MATDSGGFTPLHYGAQWDKKETVLHLVRQLKIANGGDDQEKLESALLYNGTPSNTTPLHAAAASGATESLNVMLCAVSPESLGRVATPVISSALPENVLVKAVKEGRSDCFSILMDFVVRRSSPRLLQRLLSAPSPDASPSSSFDFWRSYVKEHKELADMNEAMGSGDAYNKQRDYDRVLDLIDFSLFGCRVSELTVCQPCS</sequence>
<dbReference type="Proteomes" id="UP001165082">
    <property type="component" value="Unassembled WGS sequence"/>
</dbReference>
<dbReference type="EMBL" id="BRXZ01002091">
    <property type="protein sequence ID" value="GMH54257.1"/>
    <property type="molecule type" value="Genomic_DNA"/>
</dbReference>
<proteinExistence type="predicted"/>
<comment type="caution">
    <text evidence="1">The sequence shown here is derived from an EMBL/GenBank/DDBJ whole genome shotgun (WGS) entry which is preliminary data.</text>
</comment>
<dbReference type="SUPFAM" id="SSF48403">
    <property type="entry name" value="Ankyrin repeat"/>
    <property type="match status" value="1"/>
</dbReference>
<evidence type="ECO:0000313" key="2">
    <source>
        <dbReference type="Proteomes" id="UP001165082"/>
    </source>
</evidence>
<dbReference type="OrthoDB" id="10407488at2759"/>
<name>A0A9W7DTH1_9STRA</name>
<evidence type="ECO:0000313" key="1">
    <source>
        <dbReference type="EMBL" id="GMH54257.1"/>
    </source>
</evidence>
<dbReference type="InterPro" id="IPR036770">
    <property type="entry name" value="Ankyrin_rpt-contain_sf"/>
</dbReference>
<dbReference type="Gene3D" id="1.25.40.20">
    <property type="entry name" value="Ankyrin repeat-containing domain"/>
    <property type="match status" value="1"/>
</dbReference>
<protein>
    <submittedName>
        <fullName evidence="1">Uncharacterized protein</fullName>
    </submittedName>
</protein>
<reference evidence="1" key="1">
    <citation type="submission" date="2022-07" db="EMBL/GenBank/DDBJ databases">
        <title>Genome analysis of Parmales, a sister group of diatoms, reveals the evolutionary specialization of diatoms from phago-mixotrophs to photoautotrophs.</title>
        <authorList>
            <person name="Ban H."/>
            <person name="Sato S."/>
            <person name="Yoshikawa S."/>
            <person name="Kazumasa Y."/>
            <person name="Nakamura Y."/>
            <person name="Ichinomiya M."/>
            <person name="Saitoh K."/>
            <person name="Sato N."/>
            <person name="Blanc-Mathieu R."/>
            <person name="Endo H."/>
            <person name="Kuwata A."/>
            <person name="Ogata H."/>
        </authorList>
    </citation>
    <scope>NUCLEOTIDE SEQUENCE</scope>
</reference>